<keyword evidence="2" id="KW-1185">Reference proteome</keyword>
<reference evidence="1 2" key="1">
    <citation type="submission" date="2023-08" db="EMBL/GenBank/DDBJ databases">
        <title>Annotated Genome Sequence of Vanrija albida AlHP1.</title>
        <authorList>
            <person name="Herzog R."/>
        </authorList>
    </citation>
    <scope>NUCLEOTIDE SEQUENCE [LARGE SCALE GENOMIC DNA]</scope>
    <source>
        <strain evidence="1 2">AlHP1</strain>
    </source>
</reference>
<dbReference type="GeneID" id="95990141"/>
<protein>
    <recommendedName>
        <fullName evidence="3">SUN domain-containing protein</fullName>
    </recommendedName>
</protein>
<evidence type="ECO:0008006" key="3">
    <source>
        <dbReference type="Google" id="ProtNLM"/>
    </source>
</evidence>
<dbReference type="Proteomes" id="UP001565368">
    <property type="component" value="Unassembled WGS sequence"/>
</dbReference>
<name>A0ABR3PSY4_9TREE</name>
<sequence>MLSFTSEAMTGLTWGCVVHGRFDVEIYELKVVALASLCRPKHVCFTRPSEQRNLAEKYDLSNNRSWRHRGQTTIKFPQVVFNITTLLPSISSVTLHDAFTCYPTPQEGVFTRAFFSQEHRLLCGPACPIDIVGFLSLYQNPSDRPRRVTHAKGWEFIDGALPSEDRRQAVAAELSDGDPRQVELLYEAMARMTWSTRRAAAPCVCCGRK</sequence>
<dbReference type="RefSeq" id="XP_069205410.1">
    <property type="nucleotide sequence ID" value="XM_069357473.1"/>
</dbReference>
<proteinExistence type="predicted"/>
<organism evidence="1 2">
    <name type="scientific">Vanrija albida</name>
    <dbReference type="NCBI Taxonomy" id="181172"/>
    <lineage>
        <taxon>Eukaryota</taxon>
        <taxon>Fungi</taxon>
        <taxon>Dikarya</taxon>
        <taxon>Basidiomycota</taxon>
        <taxon>Agaricomycotina</taxon>
        <taxon>Tremellomycetes</taxon>
        <taxon>Trichosporonales</taxon>
        <taxon>Trichosporonaceae</taxon>
        <taxon>Vanrija</taxon>
    </lineage>
</organism>
<accession>A0ABR3PSY4</accession>
<dbReference type="EMBL" id="JBBXJM010000007">
    <property type="protein sequence ID" value="KAL1405466.1"/>
    <property type="molecule type" value="Genomic_DNA"/>
</dbReference>
<gene>
    <name evidence="1" type="ORF">Q8F55_009098</name>
</gene>
<evidence type="ECO:0000313" key="2">
    <source>
        <dbReference type="Proteomes" id="UP001565368"/>
    </source>
</evidence>
<comment type="caution">
    <text evidence="1">The sequence shown here is derived from an EMBL/GenBank/DDBJ whole genome shotgun (WGS) entry which is preliminary data.</text>
</comment>
<evidence type="ECO:0000313" key="1">
    <source>
        <dbReference type="EMBL" id="KAL1405466.1"/>
    </source>
</evidence>